<dbReference type="InterPro" id="IPR018097">
    <property type="entry name" value="EGF_Ca-bd_CS"/>
</dbReference>
<keyword evidence="5 11" id="KW-0732">Signal</keyword>
<name>A0AAU9T7S9_THLAR</name>
<evidence type="ECO:0000256" key="7">
    <source>
        <dbReference type="ARBA" id="ARBA00022989"/>
    </source>
</evidence>
<dbReference type="GO" id="GO:0016020">
    <property type="term" value="C:membrane"/>
    <property type="evidence" value="ECO:0007669"/>
    <property type="project" value="UniProtKB-SubCell"/>
</dbReference>
<dbReference type="PANTHER" id="PTHR33491">
    <property type="entry name" value="OSJNBA0016N04.9 PROTEIN"/>
    <property type="match status" value="1"/>
</dbReference>
<dbReference type="Pfam" id="PF13947">
    <property type="entry name" value="GUB_WAK_bind"/>
    <property type="match status" value="1"/>
</dbReference>
<evidence type="ECO:0000256" key="1">
    <source>
        <dbReference type="ARBA" id="ARBA00004479"/>
    </source>
</evidence>
<keyword evidence="2" id="KW-0723">Serine/threonine-protein kinase</keyword>
<keyword evidence="9" id="KW-1015">Disulfide bond</keyword>
<evidence type="ECO:0000256" key="11">
    <source>
        <dbReference type="SAM" id="SignalP"/>
    </source>
</evidence>
<evidence type="ECO:0000256" key="8">
    <source>
        <dbReference type="ARBA" id="ARBA00023136"/>
    </source>
</evidence>
<evidence type="ECO:0000313" key="13">
    <source>
        <dbReference type="EMBL" id="CAH2079887.1"/>
    </source>
</evidence>
<organism evidence="13 14">
    <name type="scientific">Thlaspi arvense</name>
    <name type="common">Field penny-cress</name>
    <dbReference type="NCBI Taxonomy" id="13288"/>
    <lineage>
        <taxon>Eukaryota</taxon>
        <taxon>Viridiplantae</taxon>
        <taxon>Streptophyta</taxon>
        <taxon>Embryophyta</taxon>
        <taxon>Tracheophyta</taxon>
        <taxon>Spermatophyta</taxon>
        <taxon>Magnoliopsida</taxon>
        <taxon>eudicotyledons</taxon>
        <taxon>Gunneridae</taxon>
        <taxon>Pentapetalae</taxon>
        <taxon>rosids</taxon>
        <taxon>malvids</taxon>
        <taxon>Brassicales</taxon>
        <taxon>Brassicaceae</taxon>
        <taxon>Thlaspideae</taxon>
        <taxon>Thlaspi</taxon>
    </lineage>
</organism>
<evidence type="ECO:0000256" key="6">
    <source>
        <dbReference type="ARBA" id="ARBA00022777"/>
    </source>
</evidence>
<evidence type="ECO:0000256" key="10">
    <source>
        <dbReference type="ARBA" id="ARBA00023180"/>
    </source>
</evidence>
<dbReference type="InterPro" id="IPR025287">
    <property type="entry name" value="WAK_GUB"/>
</dbReference>
<protein>
    <recommendedName>
        <fullName evidence="12">EGF-like calcium-binding domain-containing protein</fullName>
    </recommendedName>
</protein>
<dbReference type="Pfam" id="PF08488">
    <property type="entry name" value="WAK"/>
    <property type="match status" value="1"/>
</dbReference>
<keyword evidence="6" id="KW-0418">Kinase</keyword>
<dbReference type="CDD" id="cd00054">
    <property type="entry name" value="EGF_CA"/>
    <property type="match status" value="1"/>
</dbReference>
<dbReference type="GO" id="GO:0004674">
    <property type="term" value="F:protein serine/threonine kinase activity"/>
    <property type="evidence" value="ECO:0007669"/>
    <property type="project" value="UniProtKB-KW"/>
</dbReference>
<sequence length="512" mass="56271">MTRVNSFSLLILIFTQLLLLIDVSASSSCQKKCGGIEILYPFGIGVGCYLNKWYEIQCINDGTPFLYAVGKEVVHISLPLLSEFSFEGFDSLGSVRIKNPITSKGCSSDERKEATGPLLNLTGSPFYVGHMNNLVAVGCNITASLTNMEPSVVRCSSSCRTSHSSPRPTQNYLAFVGCKIKKVGRFNSFTKCDATSITKDTFCNGVGCCQASIPDELQQVVGVSIEESTTTSGGDCKVAFLTDEAYSVRHISDPKWLHAQQYVTVDLGWFIHTRNVSFIDSLECEYMSADGWIPDYSGRNSCACYSSSDSSYASCACNRGYRGNPYTLGGCKDVDECLEKNNTRGDVPCLGETCVNKPGGYSCYERKTQPIALGIGLITGAKPISFLRSQENRTLATYFILTMKENKLEEIIDARIREGCKLEQLTATAKLARKCLNLKGRKRPSMKQVSIELERIRSSGGDSQLQVIVESDEEEETVEVNIGVESWNNVAVTDNVATSFLDAEPLFPRQTW</sequence>
<proteinExistence type="predicted"/>
<dbReference type="AlphaFoldDB" id="A0AAU9T7S9"/>
<keyword evidence="7" id="KW-1133">Transmembrane helix</keyword>
<dbReference type="SMART" id="SM00179">
    <property type="entry name" value="EGF_CA"/>
    <property type="match status" value="1"/>
</dbReference>
<dbReference type="InterPro" id="IPR001881">
    <property type="entry name" value="EGF-like_Ca-bd_dom"/>
</dbReference>
<reference evidence="13 14" key="1">
    <citation type="submission" date="2022-03" db="EMBL/GenBank/DDBJ databases">
        <authorList>
            <person name="Nunn A."/>
            <person name="Chopra R."/>
            <person name="Nunn A."/>
            <person name="Contreras Garrido A."/>
        </authorList>
    </citation>
    <scope>NUCLEOTIDE SEQUENCE [LARGE SCALE GENOMIC DNA]</scope>
</reference>
<keyword evidence="14" id="KW-1185">Reference proteome</keyword>
<dbReference type="Proteomes" id="UP000836841">
    <property type="component" value="Chromosome 7"/>
</dbReference>
<evidence type="ECO:0000256" key="3">
    <source>
        <dbReference type="ARBA" id="ARBA00022679"/>
    </source>
</evidence>
<gene>
    <name evidence="13" type="ORF">TAV2_LOCUS24170</name>
</gene>
<evidence type="ECO:0000256" key="4">
    <source>
        <dbReference type="ARBA" id="ARBA00022692"/>
    </source>
</evidence>
<dbReference type="Gene3D" id="1.10.510.10">
    <property type="entry name" value="Transferase(Phosphotransferase) domain 1"/>
    <property type="match status" value="1"/>
</dbReference>
<dbReference type="Gene3D" id="2.10.25.10">
    <property type="entry name" value="Laminin"/>
    <property type="match status" value="1"/>
</dbReference>
<keyword evidence="8" id="KW-0472">Membrane</keyword>
<comment type="subcellular location">
    <subcellularLocation>
        <location evidence="1">Membrane</location>
        <topology evidence="1">Single-pass type I membrane protein</topology>
    </subcellularLocation>
</comment>
<dbReference type="PROSITE" id="PS01187">
    <property type="entry name" value="EGF_CA"/>
    <property type="match status" value="1"/>
</dbReference>
<keyword evidence="4" id="KW-0812">Transmembrane</keyword>
<dbReference type="InterPro" id="IPR013695">
    <property type="entry name" value="WAK"/>
</dbReference>
<dbReference type="GO" id="GO:0030247">
    <property type="term" value="F:polysaccharide binding"/>
    <property type="evidence" value="ECO:0007669"/>
    <property type="project" value="InterPro"/>
</dbReference>
<evidence type="ECO:0000313" key="14">
    <source>
        <dbReference type="Proteomes" id="UP000836841"/>
    </source>
</evidence>
<feature type="chain" id="PRO_5043695429" description="EGF-like calcium-binding domain-containing protein" evidence="11">
    <location>
        <begin position="26"/>
        <end position="512"/>
    </location>
</feature>
<dbReference type="EMBL" id="OU466863">
    <property type="protein sequence ID" value="CAH2079887.1"/>
    <property type="molecule type" value="Genomic_DNA"/>
</dbReference>
<dbReference type="GO" id="GO:0005509">
    <property type="term" value="F:calcium ion binding"/>
    <property type="evidence" value="ECO:0007669"/>
    <property type="project" value="InterPro"/>
</dbReference>
<evidence type="ECO:0000256" key="9">
    <source>
        <dbReference type="ARBA" id="ARBA00023157"/>
    </source>
</evidence>
<accession>A0AAU9T7S9</accession>
<keyword evidence="3" id="KW-0808">Transferase</keyword>
<feature type="domain" description="EGF-like calcium-binding" evidence="12">
    <location>
        <begin position="333"/>
        <end position="371"/>
    </location>
</feature>
<evidence type="ECO:0000256" key="5">
    <source>
        <dbReference type="ARBA" id="ARBA00022729"/>
    </source>
</evidence>
<feature type="signal peptide" evidence="11">
    <location>
        <begin position="1"/>
        <end position="25"/>
    </location>
</feature>
<evidence type="ECO:0000256" key="2">
    <source>
        <dbReference type="ARBA" id="ARBA00022527"/>
    </source>
</evidence>
<evidence type="ECO:0000259" key="12">
    <source>
        <dbReference type="SMART" id="SM00179"/>
    </source>
</evidence>
<keyword evidence="10" id="KW-0325">Glycoprotein</keyword>